<feature type="compositionally biased region" description="Basic residues" evidence="1">
    <location>
        <begin position="66"/>
        <end position="75"/>
    </location>
</feature>
<comment type="caution">
    <text evidence="2">The sequence shown here is derived from an EMBL/GenBank/DDBJ whole genome shotgun (WGS) entry which is preliminary data.</text>
</comment>
<keyword evidence="3" id="KW-1185">Reference proteome</keyword>
<dbReference type="EMBL" id="BGZK01000194">
    <property type="protein sequence ID" value="GBP27501.1"/>
    <property type="molecule type" value="Genomic_DNA"/>
</dbReference>
<proteinExistence type="predicted"/>
<evidence type="ECO:0000313" key="3">
    <source>
        <dbReference type="Proteomes" id="UP000299102"/>
    </source>
</evidence>
<dbReference type="AlphaFoldDB" id="A0A4C1UM27"/>
<gene>
    <name evidence="2" type="ORF">EVAR_14322_1</name>
</gene>
<sequence length="119" mass="13456">MKTGAAVSLWIRSSRYSHEISFIFQVPPFREISLRSKETHALIAPVPRDGRYAKRQLAPHANSGGRRSRNRPGRRRPVDVETEIPQTKARVETFSTFSIHSKIPENPGESRGLANSARH</sequence>
<protein>
    <submittedName>
        <fullName evidence="2">Uncharacterized protein</fullName>
    </submittedName>
</protein>
<evidence type="ECO:0000313" key="2">
    <source>
        <dbReference type="EMBL" id="GBP27501.1"/>
    </source>
</evidence>
<name>A0A4C1UM27_EUMVA</name>
<reference evidence="2 3" key="1">
    <citation type="journal article" date="2019" name="Commun. Biol.">
        <title>The bagworm genome reveals a unique fibroin gene that provides high tensile strength.</title>
        <authorList>
            <person name="Kono N."/>
            <person name="Nakamura H."/>
            <person name="Ohtoshi R."/>
            <person name="Tomita M."/>
            <person name="Numata K."/>
            <person name="Arakawa K."/>
        </authorList>
    </citation>
    <scope>NUCLEOTIDE SEQUENCE [LARGE SCALE GENOMIC DNA]</scope>
</reference>
<dbReference type="Proteomes" id="UP000299102">
    <property type="component" value="Unassembled WGS sequence"/>
</dbReference>
<evidence type="ECO:0000256" key="1">
    <source>
        <dbReference type="SAM" id="MobiDB-lite"/>
    </source>
</evidence>
<feature type="region of interest" description="Disordered" evidence="1">
    <location>
        <begin position="45"/>
        <end position="119"/>
    </location>
</feature>
<accession>A0A4C1UM27</accession>
<organism evidence="2 3">
    <name type="scientific">Eumeta variegata</name>
    <name type="common">Bagworm moth</name>
    <name type="synonym">Eumeta japonica</name>
    <dbReference type="NCBI Taxonomy" id="151549"/>
    <lineage>
        <taxon>Eukaryota</taxon>
        <taxon>Metazoa</taxon>
        <taxon>Ecdysozoa</taxon>
        <taxon>Arthropoda</taxon>
        <taxon>Hexapoda</taxon>
        <taxon>Insecta</taxon>
        <taxon>Pterygota</taxon>
        <taxon>Neoptera</taxon>
        <taxon>Endopterygota</taxon>
        <taxon>Lepidoptera</taxon>
        <taxon>Glossata</taxon>
        <taxon>Ditrysia</taxon>
        <taxon>Tineoidea</taxon>
        <taxon>Psychidae</taxon>
        <taxon>Oiketicinae</taxon>
        <taxon>Eumeta</taxon>
    </lineage>
</organism>